<dbReference type="Pfam" id="PF00571">
    <property type="entry name" value="CBS"/>
    <property type="match status" value="2"/>
</dbReference>
<feature type="domain" description="CBS" evidence="3">
    <location>
        <begin position="9"/>
        <end position="67"/>
    </location>
</feature>
<dbReference type="InterPro" id="IPR046342">
    <property type="entry name" value="CBS_dom_sf"/>
</dbReference>
<dbReference type="HOGENOM" id="CLU_040681_12_1_2"/>
<evidence type="ECO:0000313" key="4">
    <source>
        <dbReference type="EMBL" id="AET33037.1"/>
    </source>
</evidence>
<dbReference type="InterPro" id="IPR051257">
    <property type="entry name" value="Diverse_CBS-Domain"/>
</dbReference>
<protein>
    <submittedName>
        <fullName evidence="4">Putative signal transduction protein with CBS domains</fullName>
    </submittedName>
</protein>
<dbReference type="PANTHER" id="PTHR43080">
    <property type="entry name" value="CBS DOMAIN-CONTAINING PROTEIN CBSX3, MITOCHONDRIAL"/>
    <property type="match status" value="1"/>
</dbReference>
<dbReference type="SMART" id="SM00116">
    <property type="entry name" value="CBS"/>
    <property type="match status" value="2"/>
</dbReference>
<evidence type="ECO:0000259" key="3">
    <source>
        <dbReference type="PROSITE" id="PS51371"/>
    </source>
</evidence>
<evidence type="ECO:0000256" key="2">
    <source>
        <dbReference type="PROSITE-ProRule" id="PRU00703"/>
    </source>
</evidence>
<proteinExistence type="predicted"/>
<name>G7VG39_9CREN</name>
<feature type="domain" description="CBS" evidence="3">
    <location>
        <begin position="76"/>
        <end position="134"/>
    </location>
</feature>
<dbReference type="EMBL" id="CP003098">
    <property type="protein sequence ID" value="AET33037.1"/>
    <property type="molecule type" value="Genomic_DNA"/>
</dbReference>
<dbReference type="KEGG" id="pyr:P186_1621"/>
<dbReference type="AlphaFoldDB" id="G7VG39"/>
<keyword evidence="5" id="KW-1185">Reference proteome</keyword>
<evidence type="ECO:0000313" key="5">
    <source>
        <dbReference type="Proteomes" id="UP000005867"/>
    </source>
</evidence>
<dbReference type="BioCyc" id="PSP1104324:GJSN-1592-MONOMER"/>
<organism evidence="4 5">
    <name type="scientific">Pyrobaculum ferrireducens</name>
    <dbReference type="NCBI Taxonomy" id="1104324"/>
    <lineage>
        <taxon>Archaea</taxon>
        <taxon>Thermoproteota</taxon>
        <taxon>Thermoprotei</taxon>
        <taxon>Thermoproteales</taxon>
        <taxon>Thermoproteaceae</taxon>
        <taxon>Pyrobaculum</taxon>
    </lineage>
</organism>
<sequence length="141" mass="15622">MTMNCGDIAKKPPITITPDKTVEEAAVLMADNHVGLLVIVDRNNPKKPIGVISERDIIRTIAGKAPLTVTVDKAGTMHNFIYVYADEPVTAAARKMKQYNVRHIVVLDRNGELHGVISIRDLIGEKQILDILARDWTPTKE</sequence>
<dbReference type="CDD" id="cd09836">
    <property type="entry name" value="CBS_pair_arch"/>
    <property type="match status" value="1"/>
</dbReference>
<evidence type="ECO:0000256" key="1">
    <source>
        <dbReference type="ARBA" id="ARBA00023122"/>
    </source>
</evidence>
<reference evidence="4 5" key="1">
    <citation type="journal article" date="2012" name="J. Bacteriol.">
        <title>Complete genome sequence of strain 1860, a crenarchaeon of the genus pyrobaculum able to grow with various electron acceptors.</title>
        <authorList>
            <person name="Mardanov A.V."/>
            <person name="Gumerov V.M."/>
            <person name="Slobodkina G.B."/>
            <person name="Beletsky A.V."/>
            <person name="Bonch-Osmolovskaya E.A."/>
            <person name="Ravin N.V."/>
            <person name="Skryabin K.G."/>
        </authorList>
    </citation>
    <scope>NUCLEOTIDE SEQUENCE [LARGE SCALE GENOMIC DNA]</scope>
    <source>
        <strain evidence="4 5">1860</strain>
    </source>
</reference>
<gene>
    <name evidence="4" type="ORF">P186_1621</name>
</gene>
<accession>G7VG39</accession>
<dbReference type="Proteomes" id="UP000005867">
    <property type="component" value="Chromosome"/>
</dbReference>
<keyword evidence="1 2" id="KW-0129">CBS domain</keyword>
<dbReference type="STRING" id="1104324.P186_1621"/>
<dbReference type="PROSITE" id="PS51371">
    <property type="entry name" value="CBS"/>
    <property type="match status" value="2"/>
</dbReference>
<dbReference type="eggNOG" id="arCOG00631">
    <property type="taxonomic scope" value="Archaea"/>
</dbReference>
<dbReference type="InterPro" id="IPR000644">
    <property type="entry name" value="CBS_dom"/>
</dbReference>
<dbReference type="SUPFAM" id="SSF54631">
    <property type="entry name" value="CBS-domain pair"/>
    <property type="match status" value="1"/>
</dbReference>
<dbReference type="PANTHER" id="PTHR43080:SF2">
    <property type="entry name" value="CBS DOMAIN-CONTAINING PROTEIN"/>
    <property type="match status" value="1"/>
</dbReference>
<dbReference type="Gene3D" id="3.10.580.10">
    <property type="entry name" value="CBS-domain"/>
    <property type="match status" value="1"/>
</dbReference>